<feature type="domain" description="Flagellar basal body rod protein N-terminal" evidence="7">
    <location>
        <begin position="5"/>
        <end position="35"/>
    </location>
</feature>
<keyword evidence="3 6" id="KW-0975">Bacterial flagellum</keyword>
<evidence type="ECO:0000256" key="1">
    <source>
        <dbReference type="ARBA" id="ARBA00004117"/>
    </source>
</evidence>
<comment type="similarity">
    <text evidence="2 6">Belongs to the flagella basal body rod proteins family.</text>
</comment>
<dbReference type="Proteomes" id="UP000199459">
    <property type="component" value="Unassembled WGS sequence"/>
</dbReference>
<dbReference type="InterPro" id="IPR037925">
    <property type="entry name" value="FlgE/F/G-like"/>
</dbReference>
<sequence>MDRLIYTAMTGAAHTLNQKATVSHNLANASTTGYRSENNAFRAVPVYGDGLPTRAFVVDSTTGADFTPGPIQQTDRNLDVAVRGSGWITVELPDGKEAYTRNGSLQISPNGILQTHNGFNVKGDTGIITVPQDNRITIAKDGTVSAVPITPLPNTVAIVGRIKLVDPPENQLIKGTDGLFRMKDETVPQASANVALVEGALEGSNVNLVHEMVSMIALARQFDMHIKILESAERNAQQASEIMVVRT</sequence>
<evidence type="ECO:0000256" key="6">
    <source>
        <dbReference type="RuleBase" id="RU362116"/>
    </source>
</evidence>
<dbReference type="AlphaFoldDB" id="A0A1H8FJ90"/>
<proteinExistence type="inferred from homology"/>
<dbReference type="GO" id="GO:0071978">
    <property type="term" value="P:bacterial-type flagellum-dependent swarming motility"/>
    <property type="evidence" value="ECO:0007669"/>
    <property type="project" value="TreeGrafter"/>
</dbReference>
<dbReference type="Pfam" id="PF00460">
    <property type="entry name" value="Flg_bb_rod"/>
    <property type="match status" value="1"/>
</dbReference>
<dbReference type="InterPro" id="IPR012836">
    <property type="entry name" value="FlgF"/>
</dbReference>
<gene>
    <name evidence="10" type="ORF">SAMN05216325_11373</name>
</gene>
<dbReference type="Pfam" id="PF06429">
    <property type="entry name" value="Flg_bbr_C"/>
    <property type="match status" value="1"/>
</dbReference>
<evidence type="ECO:0000259" key="8">
    <source>
        <dbReference type="Pfam" id="PF06429"/>
    </source>
</evidence>
<dbReference type="PANTHER" id="PTHR30435:SF18">
    <property type="entry name" value="FLAGELLAR BASAL-BODY ROD PROTEIN FLGF"/>
    <property type="match status" value="1"/>
</dbReference>
<evidence type="ECO:0000256" key="4">
    <source>
        <dbReference type="ARBA" id="ARBA00038560"/>
    </source>
</evidence>
<dbReference type="GO" id="GO:0030694">
    <property type="term" value="C:bacterial-type flagellum basal body, rod"/>
    <property type="evidence" value="ECO:0007669"/>
    <property type="project" value="UniProtKB-UniRule"/>
</dbReference>
<dbReference type="InterPro" id="IPR053967">
    <property type="entry name" value="LlgE_F_G-like_D1"/>
</dbReference>
<evidence type="ECO:0000256" key="3">
    <source>
        <dbReference type="ARBA" id="ARBA00023143"/>
    </source>
</evidence>
<organism evidence="10 11">
    <name type="scientific">Nitrosomonas marina</name>
    <dbReference type="NCBI Taxonomy" id="917"/>
    <lineage>
        <taxon>Bacteria</taxon>
        <taxon>Pseudomonadati</taxon>
        <taxon>Pseudomonadota</taxon>
        <taxon>Betaproteobacteria</taxon>
        <taxon>Nitrosomonadales</taxon>
        <taxon>Nitrosomonadaceae</taxon>
        <taxon>Nitrosomonas</taxon>
    </lineage>
</organism>
<dbReference type="NCBIfam" id="TIGR03506">
    <property type="entry name" value="FlgEFG_subfam"/>
    <property type="match status" value="1"/>
</dbReference>
<dbReference type="EMBL" id="FOCP01000013">
    <property type="protein sequence ID" value="SEN31961.1"/>
    <property type="molecule type" value="Genomic_DNA"/>
</dbReference>
<evidence type="ECO:0000259" key="9">
    <source>
        <dbReference type="Pfam" id="PF22692"/>
    </source>
</evidence>
<name>A0A1H8FJ90_9PROT</name>
<reference evidence="10 11" key="1">
    <citation type="submission" date="2016-10" db="EMBL/GenBank/DDBJ databases">
        <authorList>
            <person name="de Groot N.N."/>
        </authorList>
    </citation>
    <scope>NUCLEOTIDE SEQUENCE [LARGE SCALE GENOMIC DNA]</scope>
    <source>
        <strain evidence="10 11">Nm22</strain>
    </source>
</reference>
<keyword evidence="10" id="KW-0282">Flagellum</keyword>
<dbReference type="InterPro" id="IPR010930">
    <property type="entry name" value="Flg_bb/hook_C_dom"/>
</dbReference>
<dbReference type="STRING" id="917.SAMN05216326_10257"/>
<dbReference type="PANTHER" id="PTHR30435">
    <property type="entry name" value="FLAGELLAR PROTEIN"/>
    <property type="match status" value="1"/>
</dbReference>
<dbReference type="Pfam" id="PF22692">
    <property type="entry name" value="LlgE_F_G_D1"/>
    <property type="match status" value="1"/>
</dbReference>
<dbReference type="InterPro" id="IPR001444">
    <property type="entry name" value="Flag_bb_rod_N"/>
</dbReference>
<evidence type="ECO:0000313" key="10">
    <source>
        <dbReference type="EMBL" id="SEN31961.1"/>
    </source>
</evidence>
<evidence type="ECO:0000313" key="11">
    <source>
        <dbReference type="Proteomes" id="UP000199459"/>
    </source>
</evidence>
<comment type="subcellular location">
    <subcellularLocation>
        <location evidence="1 6">Bacterial flagellum basal body</location>
    </subcellularLocation>
</comment>
<dbReference type="OrthoDB" id="9804559at2"/>
<dbReference type="NCBIfam" id="TIGR02490">
    <property type="entry name" value="flgF"/>
    <property type="match status" value="1"/>
</dbReference>
<evidence type="ECO:0000256" key="2">
    <source>
        <dbReference type="ARBA" id="ARBA00009677"/>
    </source>
</evidence>
<comment type="subunit">
    <text evidence="4 6">The basal body constitutes a major portion of the flagellar organelle and consists of five rings (E,L,P,S, and M) mounted on a central rod. The rod consists of about 26 subunits of FlgG in the distal portion, and FlgB, FlgC and FlgF are thought to build up the proximal portion of the rod with about 6 subunits each.</text>
</comment>
<keyword evidence="10" id="KW-0969">Cilium</keyword>
<keyword evidence="10" id="KW-0966">Cell projection</keyword>
<evidence type="ECO:0000256" key="5">
    <source>
        <dbReference type="ARBA" id="ARBA00040228"/>
    </source>
</evidence>
<accession>A0A1H8FJ90</accession>
<protein>
    <recommendedName>
        <fullName evidence="5 6">Flagellar basal-body rod protein FlgF</fullName>
    </recommendedName>
</protein>
<dbReference type="SUPFAM" id="SSF117143">
    <property type="entry name" value="Flagellar hook protein flgE"/>
    <property type="match status" value="1"/>
</dbReference>
<evidence type="ECO:0000259" key="7">
    <source>
        <dbReference type="Pfam" id="PF00460"/>
    </source>
</evidence>
<feature type="domain" description="Flagellar basal-body/hook protein C-terminal" evidence="8">
    <location>
        <begin position="198"/>
        <end position="241"/>
    </location>
</feature>
<feature type="domain" description="Flagellar hook protein FlgE/F/G-like D1" evidence="9">
    <location>
        <begin position="81"/>
        <end position="146"/>
    </location>
</feature>
<dbReference type="NCBIfam" id="NF009280">
    <property type="entry name" value="PRK12640.1"/>
    <property type="match status" value="1"/>
</dbReference>
<dbReference type="InterPro" id="IPR020013">
    <property type="entry name" value="Flagellar_FlgE/F/G"/>
</dbReference>
<dbReference type="RefSeq" id="WP_090632492.1">
    <property type="nucleotide sequence ID" value="NZ_FOCP01000013.1"/>
</dbReference>